<dbReference type="GO" id="GO:0042773">
    <property type="term" value="P:ATP synthesis coupled electron transport"/>
    <property type="evidence" value="ECO:0007669"/>
    <property type="project" value="InterPro"/>
</dbReference>
<evidence type="ECO:0000256" key="10">
    <source>
        <dbReference type="ARBA" id="ARBA00023075"/>
    </source>
</evidence>
<keyword evidence="6 12" id="KW-0874">Quinone</keyword>
<comment type="caution">
    <text evidence="13">The sequence shown here is derived from an EMBL/GenBank/DDBJ whole genome shotgun (WGS) entry which is preliminary data.</text>
</comment>
<dbReference type="GO" id="GO:0005886">
    <property type="term" value="C:plasma membrane"/>
    <property type="evidence" value="ECO:0007669"/>
    <property type="project" value="UniProtKB-SubCell"/>
</dbReference>
<dbReference type="GO" id="GO:0030964">
    <property type="term" value="C:NADH dehydrogenase complex"/>
    <property type="evidence" value="ECO:0007669"/>
    <property type="project" value="TreeGrafter"/>
</dbReference>
<keyword evidence="11 12" id="KW-0472">Membrane</keyword>
<evidence type="ECO:0000313" key="14">
    <source>
        <dbReference type="Proteomes" id="UP000295554"/>
    </source>
</evidence>
<reference evidence="13 14" key="1">
    <citation type="submission" date="2019-03" db="EMBL/GenBank/DDBJ databases">
        <title>Seongchinamella monodicae gen. nov., sp. nov., a novel member of the Gammaproteobacteria isolated from a tidal mudflat of beach.</title>
        <authorList>
            <person name="Yang H.G."/>
            <person name="Kang J.W."/>
            <person name="Lee S.D."/>
        </authorList>
    </citation>
    <scope>NUCLEOTIDE SEQUENCE [LARGE SCALE GENOMIC DNA]</scope>
    <source>
        <strain evidence="13 14">GH4-78</strain>
    </source>
</reference>
<dbReference type="InterPro" id="IPR039428">
    <property type="entry name" value="NUOK/Mnh_C1-like"/>
</dbReference>
<comment type="function">
    <text evidence="1 12">NDH-1 shuttles electrons from NADH, via FMN and iron-sulfur (Fe-S) centers, to quinones in the respiratory chain. The immediate electron acceptor for the enzyme in this species is believed to be ubiquinone. Couples the redox reaction to proton translocation (for every two electrons transferred, four hydrogen ions are translocated across the cytoplasmic membrane), and thus conserves the redox energy in a proton gradient.</text>
</comment>
<evidence type="ECO:0000256" key="6">
    <source>
        <dbReference type="ARBA" id="ARBA00022719"/>
    </source>
</evidence>
<protein>
    <recommendedName>
        <fullName evidence="12">NADH-quinone oxidoreductase subunit K</fullName>
        <ecNumber evidence="12">7.1.1.-</ecNumber>
    </recommendedName>
    <alternativeName>
        <fullName evidence="12">NADH dehydrogenase I subunit K</fullName>
    </alternativeName>
    <alternativeName>
        <fullName evidence="12">NDH-1 subunit K</fullName>
    </alternativeName>
</protein>
<dbReference type="Pfam" id="PF00420">
    <property type="entry name" value="Oxidored_q2"/>
    <property type="match status" value="1"/>
</dbReference>
<evidence type="ECO:0000256" key="1">
    <source>
        <dbReference type="ARBA" id="ARBA00002378"/>
    </source>
</evidence>
<dbReference type="GO" id="GO:0048038">
    <property type="term" value="F:quinone binding"/>
    <property type="evidence" value="ECO:0007669"/>
    <property type="project" value="UniProtKB-KW"/>
</dbReference>
<organism evidence="13 14">
    <name type="scientific">Seongchinamella unica</name>
    <dbReference type="NCBI Taxonomy" id="2547392"/>
    <lineage>
        <taxon>Bacteria</taxon>
        <taxon>Pseudomonadati</taxon>
        <taxon>Pseudomonadota</taxon>
        <taxon>Gammaproteobacteria</taxon>
        <taxon>Cellvibrionales</taxon>
        <taxon>Halieaceae</taxon>
        <taxon>Seongchinamella</taxon>
    </lineage>
</organism>
<evidence type="ECO:0000256" key="8">
    <source>
        <dbReference type="ARBA" id="ARBA00022989"/>
    </source>
</evidence>
<keyword evidence="9 12" id="KW-0520">NAD</keyword>
<dbReference type="FunFam" id="1.10.287.3510:FF:000001">
    <property type="entry name" value="NADH-quinone oxidoreductase subunit K"/>
    <property type="match status" value="1"/>
</dbReference>
<feature type="transmembrane region" description="Helical" evidence="12">
    <location>
        <begin position="12"/>
        <end position="29"/>
    </location>
</feature>
<keyword evidence="8 12" id="KW-1133">Transmembrane helix</keyword>
<keyword evidence="13" id="KW-0560">Oxidoreductase</keyword>
<dbReference type="EMBL" id="SMSE01000003">
    <property type="protein sequence ID" value="TDG12965.1"/>
    <property type="molecule type" value="Genomic_DNA"/>
</dbReference>
<evidence type="ECO:0000256" key="2">
    <source>
        <dbReference type="ARBA" id="ARBA00004141"/>
    </source>
</evidence>
<dbReference type="RefSeq" id="WP_133214255.1">
    <property type="nucleotide sequence ID" value="NZ_SMSE01000003.1"/>
</dbReference>
<gene>
    <name evidence="12 13" type="primary">nuoK</name>
    <name evidence="13" type="ORF">E2F43_15565</name>
</gene>
<feature type="transmembrane region" description="Helical" evidence="12">
    <location>
        <begin position="41"/>
        <end position="58"/>
    </location>
</feature>
<comment type="subcellular location">
    <subcellularLocation>
        <location evidence="12">Cell membrane</location>
        <topology evidence="12">Multi-pass membrane protein</topology>
    </subcellularLocation>
    <subcellularLocation>
        <location evidence="2">Membrane</location>
        <topology evidence="2">Multi-pass membrane protein</topology>
    </subcellularLocation>
</comment>
<accession>A0A4R5LR35</accession>
<keyword evidence="4 12" id="KW-0813">Transport</keyword>
<evidence type="ECO:0000313" key="13">
    <source>
        <dbReference type="EMBL" id="TDG12965.1"/>
    </source>
</evidence>
<evidence type="ECO:0000256" key="11">
    <source>
        <dbReference type="ARBA" id="ARBA00023136"/>
    </source>
</evidence>
<evidence type="ECO:0000256" key="9">
    <source>
        <dbReference type="ARBA" id="ARBA00023027"/>
    </source>
</evidence>
<keyword evidence="7 12" id="KW-1278">Translocase</keyword>
<evidence type="ECO:0000256" key="5">
    <source>
        <dbReference type="ARBA" id="ARBA00022692"/>
    </source>
</evidence>
<keyword evidence="14" id="KW-1185">Reference proteome</keyword>
<comment type="similarity">
    <text evidence="3 12">Belongs to the complex I subunit 4L family.</text>
</comment>
<feature type="transmembrane region" description="Helical" evidence="12">
    <location>
        <begin position="64"/>
        <end position="85"/>
    </location>
</feature>
<dbReference type="Proteomes" id="UP000295554">
    <property type="component" value="Unassembled WGS sequence"/>
</dbReference>
<evidence type="ECO:0000256" key="12">
    <source>
        <dbReference type="HAMAP-Rule" id="MF_01456"/>
    </source>
</evidence>
<evidence type="ECO:0000256" key="3">
    <source>
        <dbReference type="ARBA" id="ARBA00010519"/>
    </source>
</evidence>
<proteinExistence type="inferred from homology"/>
<comment type="catalytic activity">
    <reaction evidence="12">
        <text>a quinone + NADH + 5 H(+)(in) = a quinol + NAD(+) + 4 H(+)(out)</text>
        <dbReference type="Rhea" id="RHEA:57888"/>
        <dbReference type="ChEBI" id="CHEBI:15378"/>
        <dbReference type="ChEBI" id="CHEBI:24646"/>
        <dbReference type="ChEBI" id="CHEBI:57540"/>
        <dbReference type="ChEBI" id="CHEBI:57945"/>
        <dbReference type="ChEBI" id="CHEBI:132124"/>
    </reaction>
</comment>
<dbReference type="Gene3D" id="1.10.287.3510">
    <property type="match status" value="1"/>
</dbReference>
<dbReference type="EC" id="7.1.1.-" evidence="12"/>
<keyword evidence="10 12" id="KW-0830">Ubiquinone</keyword>
<evidence type="ECO:0000256" key="4">
    <source>
        <dbReference type="ARBA" id="ARBA00022448"/>
    </source>
</evidence>
<dbReference type="InterPro" id="IPR001133">
    <property type="entry name" value="NADH_UbQ_OxRdtase_chain4L/K"/>
</dbReference>
<dbReference type="GO" id="GO:0050136">
    <property type="term" value="F:NADH dehydrogenase (quinone) (non-electrogenic) activity"/>
    <property type="evidence" value="ECO:0007669"/>
    <property type="project" value="UniProtKB-UniRule"/>
</dbReference>
<dbReference type="PANTHER" id="PTHR11434">
    <property type="entry name" value="NADH-UBIQUINONE OXIDOREDUCTASE SUBUNIT ND4L"/>
    <property type="match status" value="1"/>
</dbReference>
<keyword evidence="5 12" id="KW-0812">Transmembrane</keyword>
<evidence type="ECO:0000256" key="7">
    <source>
        <dbReference type="ARBA" id="ARBA00022967"/>
    </source>
</evidence>
<dbReference type="NCBIfam" id="NF004320">
    <property type="entry name" value="PRK05715.1-2"/>
    <property type="match status" value="1"/>
</dbReference>
<dbReference type="HAMAP" id="MF_01456">
    <property type="entry name" value="NDH1_NuoK"/>
    <property type="match status" value="1"/>
</dbReference>
<dbReference type="PANTHER" id="PTHR11434:SF16">
    <property type="entry name" value="NADH-UBIQUINONE OXIDOREDUCTASE CHAIN 4L"/>
    <property type="match status" value="1"/>
</dbReference>
<keyword evidence="12" id="KW-1003">Cell membrane</keyword>
<dbReference type="OrthoDB" id="9801357at2"/>
<comment type="subunit">
    <text evidence="12">NDH-1 is composed of 14 different subunits. Subunits NuoA, H, J, K, L, M, N constitute the membrane sector of the complex.</text>
</comment>
<name>A0A4R5LR35_9GAMM</name>
<dbReference type="NCBIfam" id="NF004319">
    <property type="entry name" value="PRK05715.1-1"/>
    <property type="match status" value="1"/>
</dbReference>
<dbReference type="AlphaFoldDB" id="A0A4R5LR35"/>
<sequence>MDGLMVPMEHVLVVAGLLFTCGLFGLMLRRNIIFMLMSLEVMLNSAALAFVTAGAHWAQADGQVMFMLILTVAAAEVAVGLGLVLQIQRRFKTLDMDRANRLRG</sequence>